<feature type="domain" description="Haem-binding" evidence="1">
    <location>
        <begin position="13"/>
        <end position="144"/>
    </location>
</feature>
<dbReference type="Proteomes" id="UP000327458">
    <property type="component" value="Unassembled WGS sequence"/>
</dbReference>
<evidence type="ECO:0000313" key="3">
    <source>
        <dbReference type="EMBL" id="MWV54953.1"/>
    </source>
</evidence>
<evidence type="ECO:0000313" key="4">
    <source>
        <dbReference type="EMBL" id="RTY36924.1"/>
    </source>
</evidence>
<dbReference type="EMBL" id="WUBZ01000027">
    <property type="protein sequence ID" value="MWV54953.1"/>
    <property type="molecule type" value="Genomic_DNA"/>
</dbReference>
<evidence type="ECO:0000259" key="1">
    <source>
        <dbReference type="SMART" id="SM01235"/>
    </source>
</evidence>
<sequence length="147" mass="16865">MNTSFRSIAGWTLLLLLLIQFIPLRRINPAATDSNSFKAPQPIQRVVKTACYDCHSYETHWPRAAYIAPASWVIYRTVSAGRNALNFSEWESAKNEKTEKLRTTMLQTVEKGTAHQRLYYLWKPQSALSPRERGAVITWLKASLQKP</sequence>
<dbReference type="Pfam" id="PF14376">
    <property type="entry name" value="Haem_bd"/>
    <property type="match status" value="1"/>
</dbReference>
<proteinExistence type="predicted"/>
<dbReference type="EMBL" id="RXYK01000011">
    <property type="protein sequence ID" value="RTY36924.1"/>
    <property type="molecule type" value="Genomic_DNA"/>
</dbReference>
<dbReference type="EMBL" id="VMRG01000001">
    <property type="protein sequence ID" value="KAA6232046.1"/>
    <property type="molecule type" value="Genomic_DNA"/>
</dbReference>
<name>A0A3S0L191_CHLPH</name>
<gene>
    <name evidence="4" type="ORF">EKD02_07320</name>
    <name evidence="2" type="ORF">FP507_02205</name>
    <name evidence="3" type="ORF">GJ685_07770</name>
</gene>
<evidence type="ECO:0000313" key="5">
    <source>
        <dbReference type="Proteomes" id="UP000279908"/>
    </source>
</evidence>
<dbReference type="Proteomes" id="UP000489351">
    <property type="component" value="Unassembled WGS sequence"/>
</dbReference>
<organism evidence="4 5">
    <name type="scientific">Chlorobium phaeovibrioides</name>
    <dbReference type="NCBI Taxonomy" id="1094"/>
    <lineage>
        <taxon>Bacteria</taxon>
        <taxon>Pseudomonadati</taxon>
        <taxon>Chlorobiota</taxon>
        <taxon>Chlorobiia</taxon>
        <taxon>Chlorobiales</taxon>
        <taxon>Chlorobiaceae</taxon>
        <taxon>Chlorobium/Pelodictyon group</taxon>
        <taxon>Chlorobium</taxon>
    </lineage>
</organism>
<evidence type="ECO:0000313" key="7">
    <source>
        <dbReference type="Proteomes" id="UP000489351"/>
    </source>
</evidence>
<keyword evidence="7" id="KW-1185">Reference proteome</keyword>
<evidence type="ECO:0000313" key="2">
    <source>
        <dbReference type="EMBL" id="KAA6232046.1"/>
    </source>
</evidence>
<accession>A0A3S0L191</accession>
<dbReference type="AlphaFoldDB" id="A0A3S0L191"/>
<dbReference type="InterPro" id="IPR025992">
    <property type="entry name" value="Haem-bd"/>
</dbReference>
<evidence type="ECO:0000313" key="6">
    <source>
        <dbReference type="Proteomes" id="UP000327458"/>
    </source>
</evidence>
<dbReference type="RefSeq" id="WP_011889668.1">
    <property type="nucleotide sequence ID" value="NZ_CP041698.1"/>
</dbReference>
<reference evidence="4 5" key="1">
    <citation type="submission" date="2018-12" db="EMBL/GenBank/DDBJ databases">
        <authorList>
            <person name="Lunina O.N."/>
            <person name="Grouzdev D.S."/>
            <person name="Gorlenko V.M."/>
            <person name="Savvichev A.S."/>
        </authorList>
    </citation>
    <scope>NUCLEOTIDE SEQUENCE [LARGE SCALE GENOMIC DNA]</scope>
    <source>
        <strain evidence="4 5">BrKhr-17</strain>
    </source>
</reference>
<reference evidence="3 7" key="3">
    <citation type="submission" date="2019-11" db="EMBL/GenBank/DDBJ databases">
        <title>Green- and brown-colored morphotypes of Chlorobia in the stratified aquatic ecosystems of Kandalaksha Gulf (White Sea): A model for study of the accessory genome evolution.</title>
        <authorList>
            <person name="Grouzdev D.S."/>
        </authorList>
    </citation>
    <scope>NUCLEOTIDE SEQUENCE [LARGE SCALE GENOMIC DNA]</scope>
    <source>
        <strain evidence="3 7">ZM</strain>
    </source>
</reference>
<dbReference type="OMA" id="YPWYNNI"/>
<protein>
    <recommendedName>
        <fullName evidence="1">Haem-binding domain-containing protein</fullName>
    </recommendedName>
</protein>
<dbReference type="SMART" id="SM01235">
    <property type="entry name" value="Haem_bd"/>
    <property type="match status" value="1"/>
</dbReference>
<dbReference type="Proteomes" id="UP000279908">
    <property type="component" value="Unassembled WGS sequence"/>
</dbReference>
<comment type="caution">
    <text evidence="4">The sequence shown here is derived from an EMBL/GenBank/DDBJ whole genome shotgun (WGS) entry which is preliminary data.</text>
</comment>
<reference evidence="2 6" key="2">
    <citation type="submission" date="2019-07" db="EMBL/GenBank/DDBJ databases">
        <title>Draft genome Sequence of Chlorobium phaeovibrioides sp. strain PhvTcv-s14, from the Phylum Chlorobi.</title>
        <authorList>
            <person name="Babenko V."/>
            <person name="Boldyreva D."/>
            <person name="Kanygina A."/>
            <person name="Selezneva O."/>
            <person name="Akopiyan T."/>
            <person name="Lunina O."/>
        </authorList>
    </citation>
    <scope>NUCLEOTIDE SEQUENCE [LARGE SCALE GENOMIC DNA]</scope>
    <source>
        <strain evidence="2 6">GrTcv12</strain>
    </source>
</reference>